<evidence type="ECO:0000256" key="3">
    <source>
        <dbReference type="ARBA" id="ARBA00023125"/>
    </source>
</evidence>
<dbReference type="PRINTS" id="PR00039">
    <property type="entry name" value="HTHLYSR"/>
</dbReference>
<dbReference type="InterPro" id="IPR058163">
    <property type="entry name" value="LysR-type_TF_proteobact-type"/>
</dbReference>
<keyword evidence="4" id="KW-0804">Transcription</keyword>
<dbReference type="Gene3D" id="1.10.10.10">
    <property type="entry name" value="Winged helix-like DNA-binding domain superfamily/Winged helix DNA-binding domain"/>
    <property type="match status" value="1"/>
</dbReference>
<dbReference type="InterPro" id="IPR036390">
    <property type="entry name" value="WH_DNA-bd_sf"/>
</dbReference>
<protein>
    <submittedName>
        <fullName evidence="6">LysR family transcriptional regulator</fullName>
    </submittedName>
</protein>
<keyword evidence="2" id="KW-0805">Transcription regulation</keyword>
<dbReference type="Pfam" id="PF00126">
    <property type="entry name" value="HTH_1"/>
    <property type="match status" value="1"/>
</dbReference>
<proteinExistence type="inferred from homology"/>
<dbReference type="EMBL" id="JELY01003706">
    <property type="protein sequence ID" value="KYF46801.1"/>
    <property type="molecule type" value="Genomic_DNA"/>
</dbReference>
<dbReference type="SUPFAM" id="SSF46785">
    <property type="entry name" value="Winged helix' DNA-binding domain"/>
    <property type="match status" value="1"/>
</dbReference>
<evidence type="ECO:0000259" key="5">
    <source>
        <dbReference type="PROSITE" id="PS50931"/>
    </source>
</evidence>
<dbReference type="PANTHER" id="PTHR30537">
    <property type="entry name" value="HTH-TYPE TRANSCRIPTIONAL REGULATOR"/>
    <property type="match status" value="1"/>
</dbReference>
<dbReference type="SUPFAM" id="SSF53850">
    <property type="entry name" value="Periplasmic binding protein-like II"/>
    <property type="match status" value="1"/>
</dbReference>
<evidence type="ECO:0000313" key="7">
    <source>
        <dbReference type="Proteomes" id="UP000075420"/>
    </source>
</evidence>
<dbReference type="FunFam" id="3.40.190.290:FF:000001">
    <property type="entry name" value="Transcriptional regulator, LysR family"/>
    <property type="match status" value="1"/>
</dbReference>
<reference evidence="6 7" key="1">
    <citation type="submission" date="2014-02" db="EMBL/GenBank/DDBJ databases">
        <title>The small core and large imbalanced accessory genome model reveals a collaborative survival strategy of Sorangium cellulosum strains in nature.</title>
        <authorList>
            <person name="Han K."/>
            <person name="Peng R."/>
            <person name="Blom J."/>
            <person name="Li Y.-Z."/>
        </authorList>
    </citation>
    <scope>NUCLEOTIDE SEQUENCE [LARGE SCALE GENOMIC DNA]</scope>
    <source>
        <strain evidence="6 7">So0157-25</strain>
    </source>
</reference>
<keyword evidence="3" id="KW-0238">DNA-binding</keyword>
<accession>A0A150NYD2</accession>
<evidence type="ECO:0000256" key="4">
    <source>
        <dbReference type="ARBA" id="ARBA00023163"/>
    </source>
</evidence>
<gene>
    <name evidence="6" type="ORF">BE08_22285</name>
</gene>
<name>A0A150NYD2_SORCE</name>
<dbReference type="InterPro" id="IPR036388">
    <property type="entry name" value="WH-like_DNA-bd_sf"/>
</dbReference>
<organism evidence="6 7">
    <name type="scientific">Sorangium cellulosum</name>
    <name type="common">Polyangium cellulosum</name>
    <dbReference type="NCBI Taxonomy" id="56"/>
    <lineage>
        <taxon>Bacteria</taxon>
        <taxon>Pseudomonadati</taxon>
        <taxon>Myxococcota</taxon>
        <taxon>Polyangia</taxon>
        <taxon>Polyangiales</taxon>
        <taxon>Polyangiaceae</taxon>
        <taxon>Sorangium</taxon>
    </lineage>
</organism>
<comment type="caution">
    <text evidence="6">The sequence shown here is derived from an EMBL/GenBank/DDBJ whole genome shotgun (WGS) entry which is preliminary data.</text>
</comment>
<dbReference type="Gene3D" id="3.40.190.290">
    <property type="match status" value="1"/>
</dbReference>
<dbReference type="PANTHER" id="PTHR30537:SF5">
    <property type="entry name" value="HTH-TYPE TRANSCRIPTIONAL ACTIVATOR TTDR-RELATED"/>
    <property type="match status" value="1"/>
</dbReference>
<comment type="similarity">
    <text evidence="1">Belongs to the LysR transcriptional regulatory family.</text>
</comment>
<dbReference type="CDD" id="cd08422">
    <property type="entry name" value="PBP2_CrgA_like"/>
    <property type="match status" value="1"/>
</dbReference>
<dbReference type="GO" id="GO:0003700">
    <property type="term" value="F:DNA-binding transcription factor activity"/>
    <property type="evidence" value="ECO:0007669"/>
    <property type="project" value="InterPro"/>
</dbReference>
<sequence>MISLAAIELLVATVEAGSFSRAARRLGVTPSAVSRSVMRLERELGVALLARTTRSLRLTDDGQAFYERCVRIVEELGEATEAIARSNQKPVGLLRVDAPVTLGREVIAPSLPSFAARYPDVRVHLTLRDQHVDPVAEGLDLLVRVGRLGDSSLVARRLGASRIVHCAAPSYIARRGAPATPADLAHHDCVGYLRDGRPDAFRFLTGEGDAVLDVPISGPLHSNDADVMKRLAIAGSGIVAIFDVLVKDALAEGTLVTVLEEFRTTSWPIHALYPKNRHLLPKVRVFVDFLAEIFAPSGAPRRGERRRSARRG</sequence>
<feature type="domain" description="HTH lysR-type" evidence="5">
    <location>
        <begin position="2"/>
        <end position="59"/>
    </location>
</feature>
<dbReference type="AlphaFoldDB" id="A0A150NYD2"/>
<evidence type="ECO:0000313" key="6">
    <source>
        <dbReference type="EMBL" id="KYF46801.1"/>
    </source>
</evidence>
<dbReference type="InterPro" id="IPR000847">
    <property type="entry name" value="LysR_HTH_N"/>
</dbReference>
<dbReference type="Pfam" id="PF03466">
    <property type="entry name" value="LysR_substrate"/>
    <property type="match status" value="1"/>
</dbReference>
<dbReference type="FunFam" id="1.10.10.10:FF:000001">
    <property type="entry name" value="LysR family transcriptional regulator"/>
    <property type="match status" value="1"/>
</dbReference>
<dbReference type="Proteomes" id="UP000075420">
    <property type="component" value="Unassembled WGS sequence"/>
</dbReference>
<dbReference type="InterPro" id="IPR005119">
    <property type="entry name" value="LysR_subst-bd"/>
</dbReference>
<evidence type="ECO:0000256" key="2">
    <source>
        <dbReference type="ARBA" id="ARBA00023015"/>
    </source>
</evidence>
<dbReference type="PROSITE" id="PS50931">
    <property type="entry name" value="HTH_LYSR"/>
    <property type="match status" value="1"/>
</dbReference>
<evidence type="ECO:0000256" key="1">
    <source>
        <dbReference type="ARBA" id="ARBA00009437"/>
    </source>
</evidence>
<dbReference type="GO" id="GO:0003677">
    <property type="term" value="F:DNA binding"/>
    <property type="evidence" value="ECO:0007669"/>
    <property type="project" value="UniProtKB-KW"/>
</dbReference>